<feature type="non-terminal residue" evidence="2">
    <location>
        <position position="1"/>
    </location>
</feature>
<dbReference type="PROSITE" id="PS50994">
    <property type="entry name" value="INTEGRASE"/>
    <property type="match status" value="1"/>
</dbReference>
<protein>
    <recommendedName>
        <fullName evidence="1">Integrase catalytic domain-containing protein</fullName>
    </recommendedName>
</protein>
<dbReference type="Proteomes" id="UP000257109">
    <property type="component" value="Unassembled WGS sequence"/>
</dbReference>
<evidence type="ECO:0000313" key="3">
    <source>
        <dbReference type="Proteomes" id="UP000257109"/>
    </source>
</evidence>
<proteinExistence type="predicted"/>
<dbReference type="InterPro" id="IPR012337">
    <property type="entry name" value="RNaseH-like_sf"/>
</dbReference>
<dbReference type="SUPFAM" id="SSF53098">
    <property type="entry name" value="Ribonuclease H-like"/>
    <property type="match status" value="1"/>
</dbReference>
<dbReference type="AlphaFoldDB" id="A0A371GD29"/>
<dbReference type="EMBL" id="QJKJ01005930">
    <property type="protein sequence ID" value="RDX88472.1"/>
    <property type="molecule type" value="Genomic_DNA"/>
</dbReference>
<dbReference type="STRING" id="157652.A0A371GD29"/>
<dbReference type="GO" id="GO:0015074">
    <property type="term" value="P:DNA integration"/>
    <property type="evidence" value="ECO:0007669"/>
    <property type="project" value="InterPro"/>
</dbReference>
<dbReference type="PANTHER" id="PTHR42648:SF26">
    <property type="entry name" value="INTEGRASE CATALYTIC DOMAIN-CONTAINING PROTEIN"/>
    <property type="match status" value="1"/>
</dbReference>
<dbReference type="OrthoDB" id="1436019at2759"/>
<sequence>MSNSNFINHSVLSNLKLTTKSCCGIAAPISKYYANSLALSTSYIPSQTPPNTTNSRILQHVLKLCNVCISSKGVADFCMACCIGKSHRLPSHPLTTVYFEPLELVFCELWGPTPVSSLGYTYYISFVDVFSRYTWIYFIKNKSEALPMFKQFRTMAKLQLNKKIKSLQSNWGGEFQPFKQYLNTLGNTHRLTCPYTHHQNGVLSETQTCS</sequence>
<organism evidence="2 3">
    <name type="scientific">Mucuna pruriens</name>
    <name type="common">Velvet bean</name>
    <name type="synonym">Dolichos pruriens</name>
    <dbReference type="NCBI Taxonomy" id="157652"/>
    <lineage>
        <taxon>Eukaryota</taxon>
        <taxon>Viridiplantae</taxon>
        <taxon>Streptophyta</taxon>
        <taxon>Embryophyta</taxon>
        <taxon>Tracheophyta</taxon>
        <taxon>Spermatophyta</taxon>
        <taxon>Magnoliopsida</taxon>
        <taxon>eudicotyledons</taxon>
        <taxon>Gunneridae</taxon>
        <taxon>Pentapetalae</taxon>
        <taxon>rosids</taxon>
        <taxon>fabids</taxon>
        <taxon>Fabales</taxon>
        <taxon>Fabaceae</taxon>
        <taxon>Papilionoideae</taxon>
        <taxon>50 kb inversion clade</taxon>
        <taxon>NPAAA clade</taxon>
        <taxon>indigoferoid/millettioid clade</taxon>
        <taxon>Phaseoleae</taxon>
        <taxon>Mucuna</taxon>
    </lineage>
</organism>
<dbReference type="Gene3D" id="3.30.420.10">
    <property type="entry name" value="Ribonuclease H-like superfamily/Ribonuclease H"/>
    <property type="match status" value="1"/>
</dbReference>
<evidence type="ECO:0000259" key="1">
    <source>
        <dbReference type="PROSITE" id="PS50994"/>
    </source>
</evidence>
<dbReference type="GO" id="GO:0003676">
    <property type="term" value="F:nucleic acid binding"/>
    <property type="evidence" value="ECO:0007669"/>
    <property type="project" value="InterPro"/>
</dbReference>
<evidence type="ECO:0000313" key="2">
    <source>
        <dbReference type="EMBL" id="RDX88472.1"/>
    </source>
</evidence>
<dbReference type="InterPro" id="IPR001584">
    <property type="entry name" value="Integrase_cat-core"/>
</dbReference>
<accession>A0A371GD29</accession>
<dbReference type="PANTHER" id="PTHR42648">
    <property type="entry name" value="TRANSPOSASE, PUTATIVE-RELATED"/>
    <property type="match status" value="1"/>
</dbReference>
<comment type="caution">
    <text evidence="2">The sequence shown here is derived from an EMBL/GenBank/DDBJ whole genome shotgun (WGS) entry which is preliminary data.</text>
</comment>
<dbReference type="InterPro" id="IPR039537">
    <property type="entry name" value="Retrotran_Ty1/copia-like"/>
</dbReference>
<gene>
    <name evidence="2" type="ORF">CR513_29929</name>
</gene>
<dbReference type="InterPro" id="IPR036397">
    <property type="entry name" value="RNaseH_sf"/>
</dbReference>
<name>A0A371GD29_MUCPR</name>
<reference evidence="2" key="1">
    <citation type="submission" date="2018-05" db="EMBL/GenBank/DDBJ databases">
        <title>Draft genome of Mucuna pruriens seed.</title>
        <authorList>
            <person name="Nnadi N.E."/>
            <person name="Vos R."/>
            <person name="Hasami M.H."/>
            <person name="Devisetty U.K."/>
            <person name="Aguiy J.C."/>
        </authorList>
    </citation>
    <scope>NUCLEOTIDE SEQUENCE [LARGE SCALE GENOMIC DNA]</scope>
    <source>
        <strain evidence="2">JCA_2017</strain>
    </source>
</reference>
<keyword evidence="3" id="KW-1185">Reference proteome</keyword>
<feature type="domain" description="Integrase catalytic" evidence="1">
    <location>
        <begin position="97"/>
        <end position="210"/>
    </location>
</feature>